<dbReference type="PROSITE" id="PS50090">
    <property type="entry name" value="MYB_LIKE"/>
    <property type="match status" value="1"/>
</dbReference>
<feature type="region of interest" description="Disordered" evidence="1">
    <location>
        <begin position="922"/>
        <end position="949"/>
    </location>
</feature>
<dbReference type="Gramene" id="TraesRN6A0100969400.2">
    <property type="protein sequence ID" value="TraesRN6A0100969400.2"/>
    <property type="gene ID" value="TraesRN6A0100969400"/>
</dbReference>
<evidence type="ECO:0000259" key="2">
    <source>
        <dbReference type="PROSITE" id="PS50090"/>
    </source>
</evidence>
<name>A0A3B6NWM6_WHEAT</name>
<dbReference type="GO" id="GO:0034728">
    <property type="term" value="P:nucleosome organization"/>
    <property type="evidence" value="ECO:0000318"/>
    <property type="project" value="GO_Central"/>
</dbReference>
<dbReference type="GO" id="GO:0003682">
    <property type="term" value="F:chromatin binding"/>
    <property type="evidence" value="ECO:0000318"/>
    <property type="project" value="GO_Central"/>
</dbReference>
<dbReference type="Gramene" id="TraesCS6A02G390900.3">
    <property type="protein sequence ID" value="TraesCS6A02G390900.3"/>
    <property type="gene ID" value="TraesCS6A02G390900"/>
</dbReference>
<dbReference type="GO" id="GO:0000785">
    <property type="term" value="C:chromatin"/>
    <property type="evidence" value="ECO:0000318"/>
    <property type="project" value="GO_Central"/>
</dbReference>
<dbReference type="InterPro" id="IPR001005">
    <property type="entry name" value="SANT/Myb"/>
</dbReference>
<dbReference type="SMR" id="A0A3B6NWM6"/>
<feature type="region of interest" description="Disordered" evidence="1">
    <location>
        <begin position="100"/>
        <end position="151"/>
    </location>
</feature>
<dbReference type="OrthoDB" id="608866at2759"/>
<reference evidence="3" key="2">
    <citation type="submission" date="2018-10" db="UniProtKB">
        <authorList>
            <consortium name="EnsemblPlants"/>
        </authorList>
    </citation>
    <scope>IDENTIFICATION</scope>
</reference>
<keyword evidence="4" id="KW-1185">Reference proteome</keyword>
<accession>A0A3B6NWM6</accession>
<dbReference type="GO" id="GO:0042393">
    <property type="term" value="F:histone binding"/>
    <property type="evidence" value="ECO:0000318"/>
    <property type="project" value="GO_Central"/>
</dbReference>
<dbReference type="Gramene" id="TraesPARA_EIv1.0_1983900.6">
    <property type="protein sequence ID" value="TraesPARA_EIv1.0_1983900.6.CDS"/>
    <property type="gene ID" value="TraesPARA_EIv1.0_1983900"/>
</dbReference>
<sequence length="949" mass="104051">MGARSRAAAVIRHFAPAGPVSNGIRFRVEFLACAELGFANGFGVRVVSVGVLLVLGRLGSGTAVPCAFQFDFCPVLYYAARSSRGLARFEMSASITVTYKRKRGSSRPQAADGATPKCPPVSSSGVATTEAPEDGADADNDQSNGYVHPASTQQQHVCKSMQESAIEETPKPCAHAPEKEQKEIPLCEPLPRMEQPEICSVTTLPIAEACNGKLQCTNDAVNPIPASSSLCYLRHADGTTNRAEDSNNSAHVAINSHQGPEDTIRPSQCKNRFSPQLTFRRRVKRKIDLDEAAEGNYMNNGKGYSTLACSPANLSVNATALLEVTDADSLDIADKVATEGTSIGLTVPAQCLLERKSSCMLKSKVQHTVSTQHFEDVNQALTSERDGTPVSEFTSVQVISEPDVRAEDLSKTLGRVNEAPKVVEMKELHDDPPESQGSTKHIPVIILDGDNDERARGKLLENSKVPDQVIQEENKSRFNFGKFNLNSVELSQERLLNLDDSSVQRLPDQDHFGTEQKQVSQPIERLFFTKEKETVHDKEQHQEGTSTLHTLYPNFYDPALSWKAGSSKEPKSMPSELKFRIMDRAPESSLELRLDSFQDSGMSALSHDKLFHGGKSSGSHVLTERVGTYSYRRRQVTWSEEELDFLWIGVRRYGTNNWNAMLRDTRLRFSSSRVAEDLAKQWNKEQKKLLGVDLQSIRASALGSAPPPHIAEDYAGSSSCTGCSKPPFLAAQSDLSLGDVHLRNAYSSDRGQHYLSNLGRFNLHGIDNVPRNLSLGGFPGASSSQGRTGSRRRKTTKLQKPYYDNRSPWCQELPQRMPAQFLPINQQPINSLPQWLTKGAETGKSWLNPEMWSSALQAPGHSVADPLNDSLRAAAFLFPDDKKPHAMPDASLKLALKRKAEWRSLGKKLFRTSGDTLDLNQRAAAMAAGPSGATPSDTGASSEETVSDS</sequence>
<feature type="compositionally biased region" description="Acidic residues" evidence="1">
    <location>
        <begin position="131"/>
        <end position="140"/>
    </location>
</feature>
<proteinExistence type="predicted"/>
<feature type="compositionally biased region" description="Low complexity" evidence="1">
    <location>
        <begin position="923"/>
        <end position="936"/>
    </location>
</feature>
<dbReference type="Gramene" id="TraesCS6A03G0982500.3">
    <property type="protein sequence ID" value="TraesCS6A03G0982500.3.CDS"/>
    <property type="gene ID" value="TraesCS6A03G0982500"/>
</dbReference>
<organism evidence="3">
    <name type="scientific">Triticum aestivum</name>
    <name type="common">Wheat</name>
    <dbReference type="NCBI Taxonomy" id="4565"/>
    <lineage>
        <taxon>Eukaryota</taxon>
        <taxon>Viridiplantae</taxon>
        <taxon>Streptophyta</taxon>
        <taxon>Embryophyta</taxon>
        <taxon>Tracheophyta</taxon>
        <taxon>Spermatophyta</taxon>
        <taxon>Magnoliopsida</taxon>
        <taxon>Liliopsida</taxon>
        <taxon>Poales</taxon>
        <taxon>Poaceae</taxon>
        <taxon>BOP clade</taxon>
        <taxon>Pooideae</taxon>
        <taxon>Triticodae</taxon>
        <taxon>Triticeae</taxon>
        <taxon>Triticinae</taxon>
        <taxon>Triticum</taxon>
    </lineage>
</organism>
<dbReference type="GO" id="GO:0016887">
    <property type="term" value="F:ATP hydrolysis activity"/>
    <property type="evidence" value="ECO:0000318"/>
    <property type="project" value="GO_Central"/>
</dbReference>
<dbReference type="Proteomes" id="UP000019116">
    <property type="component" value="Chromosome 6A"/>
</dbReference>
<feature type="compositionally biased region" description="Polar residues" evidence="1">
    <location>
        <begin position="937"/>
        <end position="949"/>
    </location>
</feature>
<dbReference type="STRING" id="4565.A0A3B6NWM6"/>
<dbReference type="GO" id="GO:0003677">
    <property type="term" value="F:DNA binding"/>
    <property type="evidence" value="ECO:0000318"/>
    <property type="project" value="GO_Central"/>
</dbReference>
<dbReference type="EnsemblPlants" id="TraesCS6A02G390900.3">
    <property type="protein sequence ID" value="TraesCS6A02G390900.3"/>
    <property type="gene ID" value="TraesCS6A02G390900"/>
</dbReference>
<dbReference type="CDD" id="cd11660">
    <property type="entry name" value="SANT_TRF"/>
    <property type="match status" value="1"/>
</dbReference>
<dbReference type="InterPro" id="IPR009057">
    <property type="entry name" value="Homeodomain-like_sf"/>
</dbReference>
<evidence type="ECO:0000256" key="1">
    <source>
        <dbReference type="SAM" id="MobiDB-lite"/>
    </source>
</evidence>
<dbReference type="Gene3D" id="1.10.10.60">
    <property type="entry name" value="Homeodomain-like"/>
    <property type="match status" value="1"/>
</dbReference>
<feature type="region of interest" description="Disordered" evidence="1">
    <location>
        <begin position="776"/>
        <end position="798"/>
    </location>
</feature>
<dbReference type="SUPFAM" id="SSF46689">
    <property type="entry name" value="Homeodomain-like"/>
    <property type="match status" value="1"/>
</dbReference>
<evidence type="ECO:0000313" key="4">
    <source>
        <dbReference type="Proteomes" id="UP000019116"/>
    </source>
</evidence>
<dbReference type="GO" id="GO:0005634">
    <property type="term" value="C:nucleus"/>
    <property type="evidence" value="ECO:0000318"/>
    <property type="project" value="GO_Central"/>
</dbReference>
<dbReference type="PaxDb" id="4565-Traes_6AL_6E9EB1143.3"/>
<feature type="domain" description="Myb-like" evidence="2">
    <location>
        <begin position="630"/>
        <end position="686"/>
    </location>
</feature>
<dbReference type="Gramene" id="TraesLDM6A03G03410200.4">
    <property type="protein sequence ID" value="TraesLDM6A03G03410200.4"/>
    <property type="gene ID" value="TraesLDM6A03G03410200"/>
</dbReference>
<dbReference type="GO" id="GO:0140658">
    <property type="term" value="F:ATP-dependent chromatin remodeler activity"/>
    <property type="evidence" value="ECO:0000318"/>
    <property type="project" value="GO_Central"/>
</dbReference>
<gene>
    <name evidence="3" type="primary">LOC123128988</name>
</gene>
<dbReference type="AlphaFoldDB" id="A0A3B6NWM6"/>
<evidence type="ECO:0000313" key="3">
    <source>
        <dbReference type="EnsemblPlants" id="TraesCS6A02G390900.3"/>
    </source>
</evidence>
<feature type="compositionally biased region" description="Polar residues" evidence="1">
    <location>
        <begin position="141"/>
        <end position="151"/>
    </location>
</feature>
<protein>
    <recommendedName>
        <fullName evidence="2">Myb-like domain-containing protein</fullName>
    </recommendedName>
</protein>
<reference evidence="3" key="1">
    <citation type="submission" date="2018-08" db="EMBL/GenBank/DDBJ databases">
        <authorList>
            <person name="Rossello M."/>
        </authorList>
    </citation>
    <scope>NUCLEOTIDE SEQUENCE [LARGE SCALE GENOMIC DNA]</scope>
    <source>
        <strain evidence="3">cv. Chinese Spring</strain>
    </source>
</reference>